<organism evidence="2 3">
    <name type="scientific">Mycena alexandri</name>
    <dbReference type="NCBI Taxonomy" id="1745969"/>
    <lineage>
        <taxon>Eukaryota</taxon>
        <taxon>Fungi</taxon>
        <taxon>Dikarya</taxon>
        <taxon>Basidiomycota</taxon>
        <taxon>Agaricomycotina</taxon>
        <taxon>Agaricomycetes</taxon>
        <taxon>Agaricomycetidae</taxon>
        <taxon>Agaricales</taxon>
        <taxon>Marasmiineae</taxon>
        <taxon>Mycenaceae</taxon>
        <taxon>Mycena</taxon>
    </lineage>
</organism>
<keyword evidence="3" id="KW-1185">Reference proteome</keyword>
<feature type="compositionally biased region" description="Basic and acidic residues" evidence="1">
    <location>
        <begin position="777"/>
        <end position="788"/>
    </location>
</feature>
<gene>
    <name evidence="2" type="ORF">C8F04DRAFT_1363278</name>
</gene>
<protein>
    <submittedName>
        <fullName evidence="2">Uncharacterized protein</fullName>
    </submittedName>
</protein>
<dbReference type="AlphaFoldDB" id="A0AAD6WP94"/>
<feature type="compositionally biased region" description="Acidic residues" evidence="1">
    <location>
        <begin position="601"/>
        <end position="636"/>
    </location>
</feature>
<feature type="compositionally biased region" description="Basic residues" evidence="1">
    <location>
        <begin position="558"/>
        <end position="576"/>
    </location>
</feature>
<feature type="compositionally biased region" description="Basic residues" evidence="1">
    <location>
        <begin position="714"/>
        <end position="725"/>
    </location>
</feature>
<feature type="region of interest" description="Disordered" evidence="1">
    <location>
        <begin position="593"/>
        <end position="650"/>
    </location>
</feature>
<feature type="region of interest" description="Disordered" evidence="1">
    <location>
        <begin position="1"/>
        <end position="23"/>
    </location>
</feature>
<feature type="region of interest" description="Disordered" evidence="1">
    <location>
        <begin position="679"/>
        <end position="788"/>
    </location>
</feature>
<dbReference type="EMBL" id="JARJCM010000806">
    <property type="protein sequence ID" value="KAJ7015879.1"/>
    <property type="molecule type" value="Genomic_DNA"/>
</dbReference>
<dbReference type="Proteomes" id="UP001218188">
    <property type="component" value="Unassembled WGS sequence"/>
</dbReference>
<accession>A0AAD6WP94</accession>
<reference evidence="2" key="1">
    <citation type="submission" date="2023-03" db="EMBL/GenBank/DDBJ databases">
        <title>Massive genome expansion in bonnet fungi (Mycena s.s.) driven by repeated elements and novel gene families across ecological guilds.</title>
        <authorList>
            <consortium name="Lawrence Berkeley National Laboratory"/>
            <person name="Harder C.B."/>
            <person name="Miyauchi S."/>
            <person name="Viragh M."/>
            <person name="Kuo A."/>
            <person name="Thoen E."/>
            <person name="Andreopoulos B."/>
            <person name="Lu D."/>
            <person name="Skrede I."/>
            <person name="Drula E."/>
            <person name="Henrissat B."/>
            <person name="Morin E."/>
            <person name="Kohler A."/>
            <person name="Barry K."/>
            <person name="LaButti K."/>
            <person name="Morin E."/>
            <person name="Salamov A."/>
            <person name="Lipzen A."/>
            <person name="Mereny Z."/>
            <person name="Hegedus B."/>
            <person name="Baldrian P."/>
            <person name="Stursova M."/>
            <person name="Weitz H."/>
            <person name="Taylor A."/>
            <person name="Grigoriev I.V."/>
            <person name="Nagy L.G."/>
            <person name="Martin F."/>
            <person name="Kauserud H."/>
        </authorList>
    </citation>
    <scope>NUCLEOTIDE SEQUENCE</scope>
    <source>
        <strain evidence="2">CBHHK200</strain>
    </source>
</reference>
<comment type="caution">
    <text evidence="2">The sequence shown here is derived from an EMBL/GenBank/DDBJ whole genome shotgun (WGS) entry which is preliminary data.</text>
</comment>
<evidence type="ECO:0000313" key="3">
    <source>
        <dbReference type="Proteomes" id="UP001218188"/>
    </source>
</evidence>
<evidence type="ECO:0000256" key="1">
    <source>
        <dbReference type="SAM" id="MobiDB-lite"/>
    </source>
</evidence>
<proteinExistence type="predicted"/>
<sequence length="788" mass="88774">MSEQTFEFVHVEPSSQPPPPIAKGYKKVKWAPYTPADASGTSKPALNPRSIASDIPLDKLRISKAQRAALDTIYQQPTAVNDAEGHVDHLFKLNSHDQIHAAAIMAQQGLDLDARENLSNRWSQQWSSNSSKSEPTRRVYITGCLAHTEITYVVSSQKILRIRGYFQHNQDCKDALFTRIPPIPVHPFVFAVALAQLRDGSTFTDVKNKNRELFAARNYHGFPADIRESPYRWLIETRDSRSLFRQHNRLNGIKVTEKPQINIDEWLDPSSPEYNSTIADAIFHYSARASKGERFETCIATDEMRETAWKYGHESQIILDGRSGSGIPVAFLLFSAPTGNKQSSAGYNTAILTKLLQAWKDSLTRCAHLHGFTGIIFNPFSAITDTDLKERGALIVVWITIWLLICRFHLRQSWKNYRNKLLKGKDGNHRRGTRNSHWRNNTLLLLPNSKAVRKALKHVKYLSEYWTQQRAIELVNLRQISMPIFLPDGSGLSFTCYSSEALEVESQPLQYTITILFNGVATCQCTDFRKYGGAFKILKSLPFPFPNLLPKRTPWKLGPRRPRSQKHPRNPRKHLSFQRYAPAAAVTDLLRNDDSCHDTVSPEEEEVNEDDSDNESVDTDASSDSDESDDESDDAPETAPQVSHRPPQNQLALGEQALARTLFELEDMGQKLGDLAEYLKHHPGPLSDSSREEIAQGRPPTTAGGGHYLYGGHHPPRHPPRRLHRLSPPPSSSLPSSSPLLPSPAPLPSNSLLHHITHQQHVPHVTPPLPHITPDAPARRPDPRPRPY</sequence>
<name>A0AAD6WP94_9AGAR</name>
<evidence type="ECO:0000313" key="2">
    <source>
        <dbReference type="EMBL" id="KAJ7015879.1"/>
    </source>
</evidence>
<feature type="region of interest" description="Disordered" evidence="1">
    <location>
        <begin position="552"/>
        <end position="578"/>
    </location>
</feature>